<reference evidence="1" key="1">
    <citation type="journal article" date="2016" name="PLoS Biol.">
        <title>Horizontal DNA Transfer Mechanisms of Bacteria as Weapons of Intragenomic Conflict.</title>
        <authorList>
            <person name="Croucher N.J."/>
            <person name="Mostowy R."/>
            <person name="Wymant C."/>
            <person name="Turner P."/>
            <person name="Bentley S.D."/>
            <person name="Fraser C."/>
        </authorList>
    </citation>
    <scope>NUCLEOTIDE SEQUENCE [LARGE SCALE GENOMIC DNA]</scope>
</reference>
<evidence type="ECO:0000313" key="1">
    <source>
        <dbReference type="EMBL" id="ALA46855.1"/>
    </source>
</evidence>
<evidence type="ECO:0000313" key="2">
    <source>
        <dbReference type="Proteomes" id="UP000203967"/>
    </source>
</evidence>
<dbReference type="OrthoDB" id="21770at10239"/>
<evidence type="ECO:0008006" key="3">
    <source>
        <dbReference type="Google" id="ProtNLM"/>
    </source>
</evidence>
<protein>
    <recommendedName>
        <fullName evidence="3">Prophage Lp2 protein 33</fullName>
    </recommendedName>
</protein>
<dbReference type="RefSeq" id="YP_009321515.1">
    <property type="nucleotide sequence ID" value="NC_031907.1"/>
</dbReference>
<keyword evidence="2" id="KW-1185">Reference proteome</keyword>
<name>A0A141DZE6_9CAUD</name>
<dbReference type="KEGG" id="vg:30306763"/>
<sequence>MKYRKRPVVVDAVQFVDTEESILKLSELGLYPVRVDYADLDNPILKIETLEGTMIATEGDYIIKGVQGEYYPCKLDIFAETYEKTEE</sequence>
<organism evidence="1 2">
    <name type="scientific">Streptococcus phage phiARI0746</name>
    <dbReference type="NCBI Taxonomy" id="1701837"/>
    <lineage>
        <taxon>Viruses</taxon>
        <taxon>Duplodnaviria</taxon>
        <taxon>Heunggongvirae</taxon>
        <taxon>Uroviricota</taxon>
        <taxon>Caudoviricetes</taxon>
        <taxon>Ferrettivirinae</taxon>
        <taxon>Norfolkplacevirus</taxon>
        <taxon>Norfolkplacevirus ARI0746</taxon>
    </lineage>
</organism>
<proteinExistence type="predicted"/>
<dbReference type="Proteomes" id="UP000203967">
    <property type="component" value="Segment"/>
</dbReference>
<dbReference type="GeneID" id="30306763"/>
<dbReference type="EMBL" id="KT337365">
    <property type="protein sequence ID" value="ALA46855.1"/>
    <property type="molecule type" value="Genomic_DNA"/>
</dbReference>
<gene>
    <name evidence="1" type="ORF">phiARI0746_12</name>
</gene>
<accession>A0A141DZE6</accession>